<gene>
    <name evidence="3" type="ORF">PV328_001030</name>
</gene>
<feature type="domain" description="SWIM-type" evidence="2">
    <location>
        <begin position="34"/>
        <end position="72"/>
    </location>
</feature>
<organism evidence="3 4">
    <name type="scientific">Microctonus aethiopoides</name>
    <dbReference type="NCBI Taxonomy" id="144406"/>
    <lineage>
        <taxon>Eukaryota</taxon>
        <taxon>Metazoa</taxon>
        <taxon>Ecdysozoa</taxon>
        <taxon>Arthropoda</taxon>
        <taxon>Hexapoda</taxon>
        <taxon>Insecta</taxon>
        <taxon>Pterygota</taxon>
        <taxon>Neoptera</taxon>
        <taxon>Endopterygota</taxon>
        <taxon>Hymenoptera</taxon>
        <taxon>Apocrita</taxon>
        <taxon>Ichneumonoidea</taxon>
        <taxon>Braconidae</taxon>
        <taxon>Euphorinae</taxon>
        <taxon>Microctonus</taxon>
    </lineage>
</organism>
<dbReference type="AlphaFoldDB" id="A0AA39FW37"/>
<evidence type="ECO:0000259" key="2">
    <source>
        <dbReference type="PROSITE" id="PS50966"/>
    </source>
</evidence>
<keyword evidence="1" id="KW-0863">Zinc-finger</keyword>
<name>A0AA39FW37_9HYME</name>
<evidence type="ECO:0000313" key="3">
    <source>
        <dbReference type="EMBL" id="KAK0176932.1"/>
    </source>
</evidence>
<proteinExistence type="predicted"/>
<reference evidence="3" key="2">
    <citation type="submission" date="2023-03" db="EMBL/GenBank/DDBJ databases">
        <authorList>
            <person name="Inwood S.N."/>
            <person name="Skelly J.G."/>
            <person name="Guhlin J."/>
            <person name="Harrop T.W.R."/>
            <person name="Goldson S.G."/>
            <person name="Dearden P.K."/>
        </authorList>
    </citation>
    <scope>NUCLEOTIDE SEQUENCE</scope>
    <source>
        <strain evidence="3">Irish</strain>
        <tissue evidence="3">Whole body</tissue>
    </source>
</reference>
<dbReference type="PROSITE" id="PS50966">
    <property type="entry name" value="ZF_SWIM"/>
    <property type="match status" value="1"/>
</dbReference>
<dbReference type="Proteomes" id="UP001168990">
    <property type="component" value="Unassembled WGS sequence"/>
</dbReference>
<accession>A0AA39FW37</accession>
<keyword evidence="1" id="KW-0862">Zinc</keyword>
<evidence type="ECO:0000256" key="1">
    <source>
        <dbReference type="PROSITE-ProRule" id="PRU00325"/>
    </source>
</evidence>
<dbReference type="EMBL" id="JAQQBS010000001">
    <property type="protein sequence ID" value="KAK0176932.1"/>
    <property type="molecule type" value="Genomic_DNA"/>
</dbReference>
<keyword evidence="1" id="KW-0479">Metal-binding</keyword>
<sequence length="177" mass="20489">MERINFEYDLVSVKAKYHGYLQSVSGKLQSPKPYQLELEIDNGRQVVRAQCTCIARNAGECKHIAAFIHRINNDRSISKLSVQQEWGFPSINHLAKEKYFQGVAVDELFPRKVLENLPQPHNFTLEDFADIECPIKKRLKVEKMSEKEQITNGYVANLEYGSGCFVCDYCKDYKKYN</sequence>
<dbReference type="InterPro" id="IPR007527">
    <property type="entry name" value="Znf_SWIM"/>
</dbReference>
<evidence type="ECO:0000313" key="4">
    <source>
        <dbReference type="Proteomes" id="UP001168990"/>
    </source>
</evidence>
<reference evidence="3" key="1">
    <citation type="journal article" date="2023" name="bioRxiv">
        <title>Scaffold-level genome assemblies of two parasitoid biocontrol wasps reveal the parthenogenesis mechanism and an associated novel virus.</title>
        <authorList>
            <person name="Inwood S."/>
            <person name="Skelly J."/>
            <person name="Guhlin J."/>
            <person name="Harrop T."/>
            <person name="Goldson S."/>
            <person name="Dearden P."/>
        </authorList>
    </citation>
    <scope>NUCLEOTIDE SEQUENCE</scope>
    <source>
        <strain evidence="3">Irish</strain>
        <tissue evidence="3">Whole body</tissue>
    </source>
</reference>
<protein>
    <recommendedName>
        <fullName evidence="2">SWIM-type domain-containing protein</fullName>
    </recommendedName>
</protein>
<comment type="caution">
    <text evidence="3">The sequence shown here is derived from an EMBL/GenBank/DDBJ whole genome shotgun (WGS) entry which is preliminary data.</text>
</comment>
<keyword evidence="4" id="KW-1185">Reference proteome</keyword>
<dbReference type="GO" id="GO:0008270">
    <property type="term" value="F:zinc ion binding"/>
    <property type="evidence" value="ECO:0007669"/>
    <property type="project" value="UniProtKB-KW"/>
</dbReference>